<protein>
    <recommendedName>
        <fullName evidence="2">protein-tyrosine-phosphatase</fullName>
        <ecNumber evidence="2">3.1.3.48</ecNumber>
    </recommendedName>
</protein>
<dbReference type="PROSITE" id="PS50054">
    <property type="entry name" value="TYR_PHOSPHATASE_DUAL"/>
    <property type="match status" value="1"/>
</dbReference>
<dbReference type="InterPro" id="IPR029021">
    <property type="entry name" value="Prot-tyrosine_phosphatase-like"/>
</dbReference>
<dbReference type="EMBL" id="SGPK01000007">
    <property type="protein sequence ID" value="THH11857.1"/>
    <property type="molecule type" value="Genomic_DNA"/>
</dbReference>
<evidence type="ECO:0000259" key="6">
    <source>
        <dbReference type="PROSITE" id="PS50056"/>
    </source>
</evidence>
<dbReference type="PROSITE" id="PS50056">
    <property type="entry name" value="TYR_PHOSPHATASE_2"/>
    <property type="match status" value="1"/>
</dbReference>
<evidence type="ECO:0000313" key="8">
    <source>
        <dbReference type="Proteomes" id="UP000308199"/>
    </source>
</evidence>
<dbReference type="Pfam" id="PF00782">
    <property type="entry name" value="DSPc"/>
    <property type="match status" value="1"/>
</dbReference>
<dbReference type="PROSITE" id="PS00383">
    <property type="entry name" value="TYR_PHOSPHATASE_1"/>
    <property type="match status" value="1"/>
</dbReference>
<dbReference type="GO" id="GO:0005737">
    <property type="term" value="C:cytoplasm"/>
    <property type="evidence" value="ECO:0007669"/>
    <property type="project" value="TreeGrafter"/>
</dbReference>
<evidence type="ECO:0000259" key="5">
    <source>
        <dbReference type="PROSITE" id="PS50054"/>
    </source>
</evidence>
<feature type="domain" description="Tyrosine specific protein phosphatases" evidence="6">
    <location>
        <begin position="75"/>
        <end position="112"/>
    </location>
</feature>
<dbReference type="Proteomes" id="UP000308199">
    <property type="component" value="Unassembled WGS sequence"/>
</dbReference>
<evidence type="ECO:0000256" key="4">
    <source>
        <dbReference type="ARBA" id="ARBA00022912"/>
    </source>
</evidence>
<dbReference type="InterPro" id="IPR000340">
    <property type="entry name" value="Dual-sp_phosphatase_cat-dom"/>
</dbReference>
<dbReference type="OrthoDB" id="10252009at2759"/>
<evidence type="ECO:0000313" key="7">
    <source>
        <dbReference type="EMBL" id="THH11857.1"/>
    </source>
</evidence>
<dbReference type="CDD" id="cd14498">
    <property type="entry name" value="DSP"/>
    <property type="match status" value="1"/>
</dbReference>
<dbReference type="InterPro" id="IPR000387">
    <property type="entry name" value="Tyr_Pase_dom"/>
</dbReference>
<dbReference type="InterPro" id="IPR020422">
    <property type="entry name" value="TYR_PHOSPHATASE_DUAL_dom"/>
</dbReference>
<dbReference type="SUPFAM" id="SSF52799">
    <property type="entry name" value="(Phosphotyrosine protein) phosphatases II"/>
    <property type="match status" value="1"/>
</dbReference>
<accession>A0A4S4LJ59</accession>
<dbReference type="GO" id="GO:0043409">
    <property type="term" value="P:negative regulation of MAPK cascade"/>
    <property type="evidence" value="ECO:0007669"/>
    <property type="project" value="TreeGrafter"/>
</dbReference>
<gene>
    <name evidence="7" type="ORF">EW145_g379</name>
</gene>
<dbReference type="SMART" id="SM00195">
    <property type="entry name" value="DSPc"/>
    <property type="match status" value="1"/>
</dbReference>
<keyword evidence="4" id="KW-0904">Protein phosphatase</keyword>
<dbReference type="PANTHER" id="PTHR10159:SF519">
    <property type="entry name" value="DUAL SPECIFICITY PROTEIN PHOSPHATASE MPK3"/>
    <property type="match status" value="1"/>
</dbReference>
<dbReference type="GO" id="GO:0017017">
    <property type="term" value="F:MAP kinase tyrosine/serine/threonine phosphatase activity"/>
    <property type="evidence" value="ECO:0007669"/>
    <property type="project" value="TreeGrafter"/>
</dbReference>
<dbReference type="PANTHER" id="PTHR10159">
    <property type="entry name" value="DUAL SPECIFICITY PROTEIN PHOSPHATASE"/>
    <property type="match status" value="1"/>
</dbReference>
<keyword evidence="3" id="KW-0378">Hydrolase</keyword>
<reference evidence="7 8" key="1">
    <citation type="submission" date="2019-02" db="EMBL/GenBank/DDBJ databases">
        <title>Genome sequencing of the rare red list fungi Phellinidium pouzarii.</title>
        <authorList>
            <person name="Buettner E."/>
            <person name="Kellner H."/>
        </authorList>
    </citation>
    <scope>NUCLEOTIDE SEQUENCE [LARGE SCALE GENOMIC DNA]</scope>
    <source>
        <strain evidence="7 8">DSM 108285</strain>
    </source>
</reference>
<dbReference type="AlphaFoldDB" id="A0A4S4LJ59"/>
<dbReference type="GO" id="GO:0033550">
    <property type="term" value="F:MAP kinase tyrosine phosphatase activity"/>
    <property type="evidence" value="ECO:0007669"/>
    <property type="project" value="TreeGrafter"/>
</dbReference>
<organism evidence="7 8">
    <name type="scientific">Phellinidium pouzarii</name>
    <dbReference type="NCBI Taxonomy" id="167371"/>
    <lineage>
        <taxon>Eukaryota</taxon>
        <taxon>Fungi</taxon>
        <taxon>Dikarya</taxon>
        <taxon>Basidiomycota</taxon>
        <taxon>Agaricomycotina</taxon>
        <taxon>Agaricomycetes</taxon>
        <taxon>Hymenochaetales</taxon>
        <taxon>Hymenochaetaceae</taxon>
        <taxon>Phellinidium</taxon>
    </lineage>
</organism>
<keyword evidence="8" id="KW-1185">Reference proteome</keyword>
<dbReference type="Gene3D" id="3.90.190.10">
    <property type="entry name" value="Protein tyrosine phosphatase superfamily"/>
    <property type="match status" value="1"/>
</dbReference>
<evidence type="ECO:0000256" key="1">
    <source>
        <dbReference type="ARBA" id="ARBA00008601"/>
    </source>
</evidence>
<comment type="similarity">
    <text evidence="1">Belongs to the protein-tyrosine phosphatase family. Non-receptor class dual specificity subfamily.</text>
</comment>
<sequence length="139" mass="14875">MSDLSAAESAKTHVSLGITHVLSVMPGNVLLPKTGGPSLKTLQIPIRDTPFEELAAHLGRTSAFIADALCARGSVLVHCVQGMSRSASVVAAYLMATKGWSVREAVDFVRSRCSTAQPNSGFLSQLQEYYDALRQRAAR</sequence>
<proteinExistence type="inferred from homology"/>
<comment type="caution">
    <text evidence="7">The sequence shown here is derived from an EMBL/GenBank/DDBJ whole genome shotgun (WGS) entry which is preliminary data.</text>
</comment>
<feature type="domain" description="Tyrosine-protein phosphatase" evidence="5">
    <location>
        <begin position="1"/>
        <end position="135"/>
    </location>
</feature>
<name>A0A4S4LJ59_9AGAM</name>
<evidence type="ECO:0000256" key="2">
    <source>
        <dbReference type="ARBA" id="ARBA00013064"/>
    </source>
</evidence>
<dbReference type="GO" id="GO:0008330">
    <property type="term" value="F:protein tyrosine/threonine phosphatase activity"/>
    <property type="evidence" value="ECO:0007669"/>
    <property type="project" value="TreeGrafter"/>
</dbReference>
<dbReference type="EC" id="3.1.3.48" evidence="2"/>
<evidence type="ECO:0000256" key="3">
    <source>
        <dbReference type="ARBA" id="ARBA00022801"/>
    </source>
</evidence>
<dbReference type="InterPro" id="IPR016130">
    <property type="entry name" value="Tyr_Pase_AS"/>
</dbReference>